<dbReference type="AlphaFoldDB" id="H1ZYT8"/>
<keyword evidence="3 8" id="KW-0808">Transferase</keyword>
<dbReference type="GO" id="GO:0030170">
    <property type="term" value="F:pyridoxal phosphate binding"/>
    <property type="evidence" value="ECO:0007669"/>
    <property type="project" value="TreeGrafter"/>
</dbReference>
<dbReference type="InterPro" id="IPR000653">
    <property type="entry name" value="DegT/StrS_aminotransferase"/>
</dbReference>
<dbReference type="CDD" id="cd00616">
    <property type="entry name" value="AHBA_syn"/>
    <property type="match status" value="1"/>
</dbReference>
<proteinExistence type="inferred from homology"/>
<dbReference type="EMBL" id="HE575208">
    <property type="protein sequence ID" value="CCC55919.1"/>
    <property type="molecule type" value="Genomic_DNA"/>
</dbReference>
<feature type="modified residue" description="N6-(pyridoxal phosphate)lysine" evidence="7">
    <location>
        <position position="222"/>
    </location>
</feature>
<dbReference type="InterPro" id="IPR015424">
    <property type="entry name" value="PyrdxlP-dep_Trfase"/>
</dbReference>
<evidence type="ECO:0000256" key="3">
    <source>
        <dbReference type="ARBA" id="ARBA00022679"/>
    </source>
</evidence>
<dbReference type="InterPro" id="IPR015421">
    <property type="entry name" value="PyrdxlP-dep_Trfase_major"/>
</dbReference>
<evidence type="ECO:0000256" key="1">
    <source>
        <dbReference type="ARBA" id="ARBA00001933"/>
    </source>
</evidence>
<dbReference type="GO" id="GO:0008483">
    <property type="term" value="F:transaminase activity"/>
    <property type="evidence" value="ECO:0007669"/>
    <property type="project" value="UniProtKB-KW"/>
</dbReference>
<comment type="similarity">
    <text evidence="5">Belongs to the DegT/DnrJ/EryC1 family. L-glutamine:2-deoxy-scyllo-inosose/scyllo-inosose aminotransferase subfamily.</text>
</comment>
<protein>
    <submittedName>
        <fullName evidence="8">L-Lysine 2-aminotransferase</fullName>
    </submittedName>
</protein>
<dbReference type="PANTHER" id="PTHR30244">
    <property type="entry name" value="TRANSAMINASE"/>
    <property type="match status" value="1"/>
</dbReference>
<sequence>MIGAVLSAASDQHISMPELSDDTCKGGREPWGWTVERSYEIPYPELGSVLGEQEIGVLTRLVTSGENLSGGRCREEFERCFREYLDVPHALSVTSGTVALEIAIRLLDLNEGDEVIATPQTYKASVQPLLNYPVKVRFCDVGPNTLNIDPGHFESLITSRTKAVILVHYGGLPCDMDAIMAIARRHGITVIEDCAHALGAEYRGRKPGALADIGCFSFHSSKNITTLGEGGMITLFDPALAERADRIRSNDADAVYRAQARAIGNTTSAHPWMLHPGAAFTHDCSTIRYGGTNATLAEPNAAVGTVQLAKLDRLVRRRAEIAAAYTDVLKQHPGVRMHEGPDPVRHAHHLFTFFADPADGILRDRLVSRLDALGVQMQLRYFPMHLLAEWRARGHTAGECPVAERLWFEQQVNLPCHPAMTDRQVGQVVSRLDTVLGQEARDQPIASVTTPTAEGWNR</sequence>
<dbReference type="InterPro" id="IPR015422">
    <property type="entry name" value="PyrdxlP-dep_Trfase_small"/>
</dbReference>
<reference evidence="8" key="1">
    <citation type="submission" date="2011-07" db="EMBL/GenBank/DDBJ databases">
        <authorList>
            <person name="Garcia Llorente I."/>
        </authorList>
    </citation>
    <scope>NUCLEOTIDE SEQUENCE</scope>
    <source>
        <strain evidence="8">CS40</strain>
    </source>
</reference>
<evidence type="ECO:0000256" key="4">
    <source>
        <dbReference type="ARBA" id="ARBA00022898"/>
    </source>
</evidence>
<reference evidence="8" key="2">
    <citation type="journal article" date="2012" name="Chem. Biol.">
        <title>Elucidating the biosynthetic pathway for the hybrid polyketide-nonribosomal peptide collismycin A: unusual mechanism for the formation of the 2,2.-bipyridyl ring.</title>
        <authorList>
            <person name="Garcia I."/>
            <person name="Vior N.M."/>
            <person name="Brana A.F."/>
            <person name="Sabin J.G."/>
            <person name="Rohr J."/>
            <person name="Moris F."/>
            <person name="Mendez C."/>
            <person name="Salas J.A."/>
        </authorList>
    </citation>
    <scope>NUCLEOTIDE SEQUENCE</scope>
    <source>
        <strain evidence="8">CS40</strain>
    </source>
</reference>
<dbReference type="PANTHER" id="PTHR30244:SF34">
    <property type="entry name" value="DTDP-4-AMINO-4,6-DIDEOXYGALACTOSE TRANSAMINASE"/>
    <property type="match status" value="1"/>
</dbReference>
<evidence type="ECO:0000256" key="5">
    <source>
        <dbReference type="ARBA" id="ARBA00038398"/>
    </source>
</evidence>
<evidence type="ECO:0000256" key="6">
    <source>
        <dbReference type="PIRSR" id="PIRSR000390-1"/>
    </source>
</evidence>
<dbReference type="GO" id="GO:0000271">
    <property type="term" value="P:polysaccharide biosynthetic process"/>
    <property type="evidence" value="ECO:0007669"/>
    <property type="project" value="TreeGrafter"/>
</dbReference>
<name>H1ZYT8_9ACTN</name>
<evidence type="ECO:0000313" key="8">
    <source>
        <dbReference type="EMBL" id="CCC55919.1"/>
    </source>
</evidence>
<dbReference type="SUPFAM" id="SSF53383">
    <property type="entry name" value="PLP-dependent transferases"/>
    <property type="match status" value="1"/>
</dbReference>
<evidence type="ECO:0000256" key="7">
    <source>
        <dbReference type="PIRSR" id="PIRSR000390-2"/>
    </source>
</evidence>
<keyword evidence="4 7" id="KW-0663">Pyridoxal phosphate</keyword>
<accession>H1ZYT8</accession>
<organism evidence="8">
    <name type="scientific">Streptomyces sp. CS40</name>
    <dbReference type="NCBI Taxonomy" id="1068630"/>
    <lineage>
        <taxon>Bacteria</taxon>
        <taxon>Bacillati</taxon>
        <taxon>Actinomycetota</taxon>
        <taxon>Actinomycetes</taxon>
        <taxon>Kitasatosporales</taxon>
        <taxon>Streptomycetaceae</taxon>
        <taxon>Streptomyces</taxon>
    </lineage>
</organism>
<comment type="cofactor">
    <cofactor evidence="1">
        <name>pyridoxal 5'-phosphate</name>
        <dbReference type="ChEBI" id="CHEBI:597326"/>
    </cofactor>
</comment>
<dbReference type="Gene3D" id="3.90.1150.10">
    <property type="entry name" value="Aspartate Aminotransferase, domain 1"/>
    <property type="match status" value="1"/>
</dbReference>
<feature type="active site" description="Proton acceptor" evidence="6">
    <location>
        <position position="222"/>
    </location>
</feature>
<keyword evidence="2 8" id="KW-0032">Aminotransferase</keyword>
<gene>
    <name evidence="8" type="primary">clmL</name>
</gene>
<dbReference type="Gene3D" id="3.40.640.10">
    <property type="entry name" value="Type I PLP-dependent aspartate aminotransferase-like (Major domain)"/>
    <property type="match status" value="1"/>
</dbReference>
<dbReference type="Pfam" id="PF01041">
    <property type="entry name" value="DegT_DnrJ_EryC1"/>
    <property type="match status" value="1"/>
</dbReference>
<dbReference type="PIRSF" id="PIRSF000390">
    <property type="entry name" value="PLP_StrS"/>
    <property type="match status" value="1"/>
</dbReference>
<evidence type="ECO:0000256" key="2">
    <source>
        <dbReference type="ARBA" id="ARBA00022576"/>
    </source>
</evidence>